<name>F7XNE6_METZD</name>
<dbReference type="SFLD" id="SFLDS00003">
    <property type="entry name" value="Haloacid_Dehalogenase"/>
    <property type="match status" value="1"/>
</dbReference>
<dbReference type="PRINTS" id="PR00413">
    <property type="entry name" value="HADHALOGNASE"/>
</dbReference>
<dbReference type="STRING" id="679901.Mzhil_1351"/>
<dbReference type="NCBIfam" id="TIGR01549">
    <property type="entry name" value="HAD-SF-IA-v1"/>
    <property type="match status" value="1"/>
</dbReference>
<dbReference type="InterPro" id="IPR006439">
    <property type="entry name" value="HAD-SF_hydro_IA"/>
</dbReference>
<evidence type="ECO:0000256" key="5">
    <source>
        <dbReference type="ARBA" id="ARBA00022842"/>
    </source>
</evidence>
<dbReference type="Proteomes" id="UP000006622">
    <property type="component" value="Chromosome"/>
</dbReference>
<evidence type="ECO:0000313" key="7">
    <source>
        <dbReference type="Proteomes" id="UP000006622"/>
    </source>
</evidence>
<proteinExistence type="inferred from homology"/>
<reference evidence="6 7" key="1">
    <citation type="submission" date="2010-07" db="EMBL/GenBank/DDBJ databases">
        <title>The complete genome of Methanosalsum zhilinae DSM 4017.</title>
        <authorList>
            <consortium name="US DOE Joint Genome Institute (JGI-PGF)"/>
            <person name="Lucas S."/>
            <person name="Copeland A."/>
            <person name="Lapidus A."/>
            <person name="Glavina del Rio T."/>
            <person name="Dalin E."/>
            <person name="Tice H."/>
            <person name="Bruce D."/>
            <person name="Goodwin L."/>
            <person name="Pitluck S."/>
            <person name="Kyrpides N."/>
            <person name="Mavromatis K."/>
            <person name="Ovchinnikova G."/>
            <person name="Daligault H."/>
            <person name="Detter J.C."/>
            <person name="Han C."/>
            <person name="Tapia R."/>
            <person name="Larimer F."/>
            <person name="Land M."/>
            <person name="Hauser L."/>
            <person name="Markowitz V."/>
            <person name="Cheng J.-F."/>
            <person name="Hugenholtz P."/>
            <person name="Woyke T."/>
            <person name="Wu D."/>
            <person name="Spring S."/>
            <person name="Schueler E."/>
            <person name="Brambilla E."/>
            <person name="Klenk H.-P."/>
            <person name="Eisen J.A."/>
        </authorList>
    </citation>
    <scope>NUCLEOTIDE SEQUENCE [LARGE SCALE GENOMIC DNA]</scope>
    <source>
        <strain evidence="7">DSM 4017 / NBRC 107636 / OCM 62 / WeN5</strain>
    </source>
</reference>
<dbReference type="PANTHER" id="PTHR46470:SF2">
    <property type="entry name" value="GLYCERALDEHYDE 3-PHOSPHATE PHOSPHATASE"/>
    <property type="match status" value="1"/>
</dbReference>
<protein>
    <submittedName>
        <fullName evidence="6">HAD-superfamily hydrolase, subfamily IA, variant 3</fullName>
    </submittedName>
</protein>
<dbReference type="InterPro" id="IPR036412">
    <property type="entry name" value="HAD-like_sf"/>
</dbReference>
<dbReference type="Pfam" id="PF13419">
    <property type="entry name" value="HAD_2"/>
    <property type="match status" value="1"/>
</dbReference>
<comment type="cofactor">
    <cofactor evidence="1">
        <name>Mg(2+)</name>
        <dbReference type="ChEBI" id="CHEBI:18420"/>
    </cofactor>
</comment>
<dbReference type="NCBIfam" id="TIGR01509">
    <property type="entry name" value="HAD-SF-IA-v3"/>
    <property type="match status" value="1"/>
</dbReference>
<dbReference type="EMBL" id="CP002101">
    <property type="protein sequence ID" value="AEH61196.1"/>
    <property type="molecule type" value="Genomic_DNA"/>
</dbReference>
<keyword evidence="5" id="KW-0460">Magnesium</keyword>
<dbReference type="KEGG" id="mzh:Mzhil_1351"/>
<dbReference type="SFLD" id="SFLDG01129">
    <property type="entry name" value="C1.5:_HAD__Beta-PGM__Phosphata"/>
    <property type="match status" value="1"/>
</dbReference>
<dbReference type="InterPro" id="IPR051400">
    <property type="entry name" value="HAD-like_hydrolase"/>
</dbReference>
<dbReference type="Gene3D" id="1.10.150.520">
    <property type="match status" value="1"/>
</dbReference>
<keyword evidence="4 6" id="KW-0378">Hydrolase</keyword>
<keyword evidence="3" id="KW-0479">Metal-binding</keyword>
<organism evidence="6 7">
    <name type="scientific">Methanosalsum zhilinae (strain DSM 4017 / NBRC 107636 / OCM 62 / WeN5)</name>
    <name type="common">Methanohalophilus zhilinae</name>
    <dbReference type="NCBI Taxonomy" id="679901"/>
    <lineage>
        <taxon>Archaea</taxon>
        <taxon>Methanobacteriati</taxon>
        <taxon>Methanobacteriota</taxon>
        <taxon>Stenosarchaea group</taxon>
        <taxon>Methanomicrobia</taxon>
        <taxon>Methanosarcinales</taxon>
        <taxon>Methanosarcinaceae</taxon>
        <taxon>Methanosalsum</taxon>
    </lineage>
</organism>
<dbReference type="Gene3D" id="3.40.50.1000">
    <property type="entry name" value="HAD superfamily/HAD-like"/>
    <property type="match status" value="1"/>
</dbReference>
<evidence type="ECO:0000256" key="3">
    <source>
        <dbReference type="ARBA" id="ARBA00022723"/>
    </source>
</evidence>
<accession>F7XNE6</accession>
<dbReference type="InterPro" id="IPR041492">
    <property type="entry name" value="HAD_2"/>
</dbReference>
<evidence type="ECO:0000313" key="6">
    <source>
        <dbReference type="EMBL" id="AEH61196.1"/>
    </source>
</evidence>
<keyword evidence="7" id="KW-1185">Reference proteome</keyword>
<dbReference type="PANTHER" id="PTHR46470">
    <property type="entry name" value="N-ACYLNEURAMINATE-9-PHOSPHATASE"/>
    <property type="match status" value="1"/>
</dbReference>
<evidence type="ECO:0000256" key="4">
    <source>
        <dbReference type="ARBA" id="ARBA00022801"/>
    </source>
</evidence>
<sequence>MNPAKKCNHLSGKVLIYMQQELNSRDRAPRGVYFDMDNTLFDFVEAKLVACEHMIDHIGCGNPEDMFNYFLRRKYHFEHHGNIHDYMVDKGIFSESLYVKCCEIYGKVTIDNIRLYPNVIETLESLKMMDISIAIVTDAYKKNALKRLKKAGICDLIDKVITRDISGAKKPDPEVFRYALDEFNFLPREVMFVGDSIRRDIEPAKKIGMLTAYAAYGDKNSSYDVLLQPDHVLTDIIDLISIIKCMNHTKV</sequence>
<comment type="similarity">
    <text evidence="2">Belongs to the HAD-like hydrolase superfamily.</text>
</comment>
<evidence type="ECO:0000256" key="1">
    <source>
        <dbReference type="ARBA" id="ARBA00001946"/>
    </source>
</evidence>
<dbReference type="AlphaFoldDB" id="F7XNE6"/>
<dbReference type="GO" id="GO:0016791">
    <property type="term" value="F:phosphatase activity"/>
    <property type="evidence" value="ECO:0007669"/>
    <property type="project" value="TreeGrafter"/>
</dbReference>
<gene>
    <name evidence="6" type="ordered locus">Mzhil_1351</name>
</gene>
<dbReference type="GO" id="GO:0044281">
    <property type="term" value="P:small molecule metabolic process"/>
    <property type="evidence" value="ECO:0007669"/>
    <property type="project" value="UniProtKB-ARBA"/>
</dbReference>
<dbReference type="GO" id="GO:0046872">
    <property type="term" value="F:metal ion binding"/>
    <property type="evidence" value="ECO:0007669"/>
    <property type="project" value="UniProtKB-KW"/>
</dbReference>
<dbReference type="SUPFAM" id="SSF56784">
    <property type="entry name" value="HAD-like"/>
    <property type="match status" value="1"/>
</dbReference>
<evidence type="ECO:0000256" key="2">
    <source>
        <dbReference type="ARBA" id="ARBA00007958"/>
    </source>
</evidence>
<dbReference type="InterPro" id="IPR023214">
    <property type="entry name" value="HAD_sf"/>
</dbReference>
<dbReference type="HOGENOM" id="CLU_045011_8_3_2"/>